<keyword evidence="3" id="KW-1185">Reference proteome</keyword>
<comment type="caution">
    <text evidence="2">The sequence shown here is derived from an EMBL/GenBank/DDBJ whole genome shotgun (WGS) entry which is preliminary data.</text>
</comment>
<dbReference type="Pfam" id="PF02541">
    <property type="entry name" value="Ppx-GppA"/>
    <property type="match status" value="1"/>
</dbReference>
<proteinExistence type="predicted"/>
<dbReference type="PANTHER" id="PTHR30005">
    <property type="entry name" value="EXOPOLYPHOSPHATASE"/>
    <property type="match status" value="1"/>
</dbReference>
<dbReference type="Gene3D" id="3.30.420.40">
    <property type="match status" value="1"/>
</dbReference>
<dbReference type="InterPro" id="IPR003695">
    <property type="entry name" value="Ppx_GppA_N"/>
</dbReference>
<dbReference type="Gene3D" id="3.30.420.150">
    <property type="entry name" value="Exopolyphosphatase. Domain 2"/>
    <property type="match status" value="1"/>
</dbReference>
<name>A0A850GZI5_9SPHN</name>
<protein>
    <submittedName>
        <fullName evidence="2">Ppx/GppA family phosphatase</fullName>
    </submittedName>
</protein>
<feature type="domain" description="Ppx/GppA phosphatase N-terminal" evidence="1">
    <location>
        <begin position="36"/>
        <end position="310"/>
    </location>
</feature>
<organism evidence="2 3">
    <name type="scientific">Qipengyuania atrilutea</name>
    <dbReference type="NCBI Taxonomy" id="2744473"/>
    <lineage>
        <taxon>Bacteria</taxon>
        <taxon>Pseudomonadati</taxon>
        <taxon>Pseudomonadota</taxon>
        <taxon>Alphaproteobacteria</taxon>
        <taxon>Sphingomonadales</taxon>
        <taxon>Erythrobacteraceae</taxon>
        <taxon>Qipengyuania</taxon>
    </lineage>
</organism>
<dbReference type="InterPro" id="IPR050273">
    <property type="entry name" value="GppA/Ppx_hydrolase"/>
</dbReference>
<dbReference type="PANTHER" id="PTHR30005:SF0">
    <property type="entry name" value="RETROGRADE REGULATION PROTEIN 2"/>
    <property type="match status" value="1"/>
</dbReference>
<gene>
    <name evidence="2" type="ORF">HUV48_00075</name>
</gene>
<accession>A0A850GZI5</accession>
<evidence type="ECO:0000313" key="3">
    <source>
        <dbReference type="Proteomes" id="UP000561438"/>
    </source>
</evidence>
<dbReference type="CDD" id="cd24052">
    <property type="entry name" value="ASKHA_NBD_HpPPX-GppA-like"/>
    <property type="match status" value="1"/>
</dbReference>
<dbReference type="RefSeq" id="WP_176265757.1">
    <property type="nucleotide sequence ID" value="NZ_JABWGV010000001.1"/>
</dbReference>
<dbReference type="InterPro" id="IPR043129">
    <property type="entry name" value="ATPase_NBD"/>
</dbReference>
<reference evidence="2 3" key="1">
    <citation type="submission" date="2020-06" db="EMBL/GenBank/DDBJ databases">
        <title>Altererythrobacter sp. HHU K3-1.</title>
        <authorList>
            <person name="Zhang D."/>
            <person name="Xue H."/>
        </authorList>
    </citation>
    <scope>NUCLEOTIDE SEQUENCE [LARGE SCALE GENOMIC DNA]</scope>
    <source>
        <strain evidence="2 3">HHU K3-1</strain>
    </source>
</reference>
<sequence length="517" mass="55903">MPLRSRQRDRGSKLSGNVAERAIVDIGSNTVRAVVFSGSPRAPTVFLNEKVTAKLGRRIGSEGDLAPEAIEIAMRGLRRYALIFRELEIKDVTTVATAAVREASNGADFLEQIRALGFAPKVLSGEEEARSSAHGIMGAFPGAEGLVADLGGGSLELVRVEGSECRDADTLPLGTLRLAALREQHGDGTRKVLSQMLKKAGWEKPIGGPLYLVGGTWRAMAVFAMQRAETLLTDPHGYELAAKQAAKLADTLAAADPADLAAIPRISTMRAEKLPDAALLLQALLKKLEPERLVFSSWGLREGLLYERLAPHIRGQDPLLAGVAVFGAMRGAPPVLAALMAGWTVRAVPNEGRGSERVRLAATTLALASMQIEPNLRIQQGIEWALYKRWLAVEPHERAMLAAAICGNGNVTELPDALHRIASGEQLEEALCWGLAIRLCRRLSARSRRPMQASTLSVEDGRLILKIEEEQAPLFGIPNEKDLRTLGERLGLDYTMEVVGETHSSEVENVLRAEDDA</sequence>
<evidence type="ECO:0000259" key="1">
    <source>
        <dbReference type="Pfam" id="PF02541"/>
    </source>
</evidence>
<dbReference type="GO" id="GO:0016462">
    <property type="term" value="F:pyrophosphatase activity"/>
    <property type="evidence" value="ECO:0007669"/>
    <property type="project" value="TreeGrafter"/>
</dbReference>
<dbReference type="SUPFAM" id="SSF53067">
    <property type="entry name" value="Actin-like ATPase domain"/>
    <property type="match status" value="2"/>
</dbReference>
<dbReference type="Proteomes" id="UP000561438">
    <property type="component" value="Unassembled WGS sequence"/>
</dbReference>
<evidence type="ECO:0000313" key="2">
    <source>
        <dbReference type="EMBL" id="NVD43412.1"/>
    </source>
</evidence>
<dbReference type="Gene3D" id="1.10.3210.10">
    <property type="entry name" value="Hypothetical protein af1432"/>
    <property type="match status" value="1"/>
</dbReference>
<dbReference type="EMBL" id="JABWGV010000001">
    <property type="protein sequence ID" value="NVD43412.1"/>
    <property type="molecule type" value="Genomic_DNA"/>
</dbReference>
<dbReference type="AlphaFoldDB" id="A0A850GZI5"/>